<evidence type="ECO:0000313" key="9">
    <source>
        <dbReference type="EMBL" id="KAK5081451.1"/>
    </source>
</evidence>
<comment type="caution">
    <text evidence="9">The sequence shown here is derived from an EMBL/GenBank/DDBJ whole genome shotgun (WGS) entry which is preliminary data.</text>
</comment>
<evidence type="ECO:0000256" key="6">
    <source>
        <dbReference type="RuleBase" id="RU004168"/>
    </source>
</evidence>
<gene>
    <name evidence="9" type="ORF">LTR24_008205</name>
</gene>
<comment type="similarity">
    <text evidence="1 6">Belongs to the acylphosphatase family.</text>
</comment>
<evidence type="ECO:0000256" key="1">
    <source>
        <dbReference type="ARBA" id="ARBA00005614"/>
    </source>
</evidence>
<keyword evidence="3 5" id="KW-0378">Hydrolase</keyword>
<reference evidence="9 10" key="1">
    <citation type="submission" date="2023-08" db="EMBL/GenBank/DDBJ databases">
        <title>Black Yeasts Isolated from many extreme environments.</title>
        <authorList>
            <person name="Coleine C."/>
            <person name="Stajich J.E."/>
            <person name="Selbmann L."/>
        </authorList>
    </citation>
    <scope>NUCLEOTIDE SEQUENCE [LARGE SCALE GENOMIC DNA]</scope>
    <source>
        <strain evidence="9 10">CCFEE 5885</strain>
    </source>
</reference>
<feature type="active site" evidence="5">
    <location>
        <position position="20"/>
    </location>
</feature>
<protein>
    <recommendedName>
        <fullName evidence="2 5">acylphosphatase</fullName>
        <ecNumber evidence="2 5">3.6.1.7</ecNumber>
    </recommendedName>
</protein>
<dbReference type="PROSITE" id="PS51160">
    <property type="entry name" value="ACYLPHOSPHATASE_3"/>
    <property type="match status" value="1"/>
</dbReference>
<proteinExistence type="inferred from homology"/>
<evidence type="ECO:0000256" key="4">
    <source>
        <dbReference type="ARBA" id="ARBA00047645"/>
    </source>
</evidence>
<name>A0ABR0K2K7_9EURO</name>
<sequence length="91" mass="9754">MSQTRIAFKVHGTVQGVNFRSFTEKQASKYGLTGFVKNTSDDKVAGEAQGPTEALQKFKKDLNEGPSAAHVVKVETDDIEAKSGESSFSAS</sequence>
<evidence type="ECO:0000256" key="7">
    <source>
        <dbReference type="SAM" id="MobiDB-lite"/>
    </source>
</evidence>
<dbReference type="Pfam" id="PF00708">
    <property type="entry name" value="Acylphosphatase"/>
    <property type="match status" value="1"/>
</dbReference>
<dbReference type="Gene3D" id="3.30.70.100">
    <property type="match status" value="1"/>
</dbReference>
<dbReference type="PANTHER" id="PTHR10029">
    <property type="entry name" value="ACYLPHOSPHATASE"/>
    <property type="match status" value="1"/>
</dbReference>
<feature type="compositionally biased region" description="Basic and acidic residues" evidence="7">
    <location>
        <begin position="72"/>
        <end position="83"/>
    </location>
</feature>
<comment type="catalytic activity">
    <reaction evidence="4 5">
        <text>an acyl phosphate + H2O = a carboxylate + phosphate + H(+)</text>
        <dbReference type="Rhea" id="RHEA:14965"/>
        <dbReference type="ChEBI" id="CHEBI:15377"/>
        <dbReference type="ChEBI" id="CHEBI:15378"/>
        <dbReference type="ChEBI" id="CHEBI:29067"/>
        <dbReference type="ChEBI" id="CHEBI:43474"/>
        <dbReference type="ChEBI" id="CHEBI:59918"/>
        <dbReference type="EC" id="3.6.1.7"/>
    </reaction>
</comment>
<feature type="region of interest" description="Disordered" evidence="7">
    <location>
        <begin position="69"/>
        <end position="91"/>
    </location>
</feature>
<dbReference type="EMBL" id="JAVRRG010000137">
    <property type="protein sequence ID" value="KAK5081451.1"/>
    <property type="molecule type" value="Genomic_DNA"/>
</dbReference>
<dbReference type="InterPro" id="IPR036046">
    <property type="entry name" value="Acylphosphatase-like_dom_sf"/>
</dbReference>
<evidence type="ECO:0000256" key="5">
    <source>
        <dbReference type="PROSITE-ProRule" id="PRU00520"/>
    </source>
</evidence>
<accession>A0ABR0K2K7</accession>
<dbReference type="PRINTS" id="PR00112">
    <property type="entry name" value="ACYLPHPHTASE"/>
</dbReference>
<keyword evidence="10" id="KW-1185">Reference proteome</keyword>
<dbReference type="SUPFAM" id="SSF54975">
    <property type="entry name" value="Acylphosphatase/BLUF domain-like"/>
    <property type="match status" value="1"/>
</dbReference>
<organism evidence="9 10">
    <name type="scientific">Lithohypha guttulata</name>
    <dbReference type="NCBI Taxonomy" id="1690604"/>
    <lineage>
        <taxon>Eukaryota</taxon>
        <taxon>Fungi</taxon>
        <taxon>Dikarya</taxon>
        <taxon>Ascomycota</taxon>
        <taxon>Pezizomycotina</taxon>
        <taxon>Eurotiomycetes</taxon>
        <taxon>Chaetothyriomycetidae</taxon>
        <taxon>Chaetothyriales</taxon>
        <taxon>Trichomeriaceae</taxon>
        <taxon>Lithohypha</taxon>
    </lineage>
</organism>
<evidence type="ECO:0000313" key="10">
    <source>
        <dbReference type="Proteomes" id="UP001345013"/>
    </source>
</evidence>
<feature type="domain" description="Acylphosphatase-like" evidence="8">
    <location>
        <begin position="5"/>
        <end position="91"/>
    </location>
</feature>
<dbReference type="InterPro" id="IPR017968">
    <property type="entry name" value="Acylphosphatase_CS"/>
</dbReference>
<dbReference type="EC" id="3.6.1.7" evidence="2 5"/>
<dbReference type="InterPro" id="IPR020456">
    <property type="entry name" value="Acylphosphatase"/>
</dbReference>
<evidence type="ECO:0000256" key="3">
    <source>
        <dbReference type="ARBA" id="ARBA00022801"/>
    </source>
</evidence>
<evidence type="ECO:0000259" key="8">
    <source>
        <dbReference type="PROSITE" id="PS51160"/>
    </source>
</evidence>
<dbReference type="PANTHER" id="PTHR10029:SF3">
    <property type="entry name" value="ACYLPHOSPHATASE-RELATED"/>
    <property type="match status" value="1"/>
</dbReference>
<dbReference type="PROSITE" id="PS00150">
    <property type="entry name" value="ACYLPHOSPHATASE_1"/>
    <property type="match status" value="1"/>
</dbReference>
<dbReference type="Proteomes" id="UP001345013">
    <property type="component" value="Unassembled WGS sequence"/>
</dbReference>
<dbReference type="InterPro" id="IPR001792">
    <property type="entry name" value="Acylphosphatase-like_dom"/>
</dbReference>
<evidence type="ECO:0000256" key="2">
    <source>
        <dbReference type="ARBA" id="ARBA00012150"/>
    </source>
</evidence>
<feature type="active site" evidence="5">
    <location>
        <position position="38"/>
    </location>
</feature>